<dbReference type="OrthoDB" id="1749798at2759"/>
<dbReference type="SUPFAM" id="SSF56112">
    <property type="entry name" value="Protein kinase-like (PK-like)"/>
    <property type="match status" value="1"/>
</dbReference>
<keyword evidence="3" id="KW-0808">Transferase</keyword>
<dbReference type="Gene3D" id="3.30.200.20">
    <property type="entry name" value="Phosphorylase Kinase, domain 1"/>
    <property type="match status" value="1"/>
</dbReference>
<keyword evidence="9" id="KW-0472">Membrane</keyword>
<accession>A0A7J6VN37</accession>
<evidence type="ECO:0000256" key="8">
    <source>
        <dbReference type="ARBA" id="ARBA00022989"/>
    </source>
</evidence>
<evidence type="ECO:0000256" key="4">
    <source>
        <dbReference type="ARBA" id="ARBA00022692"/>
    </source>
</evidence>
<dbReference type="GO" id="GO:0016301">
    <property type="term" value="F:kinase activity"/>
    <property type="evidence" value="ECO:0007669"/>
    <property type="project" value="UniProtKB-KW"/>
</dbReference>
<keyword evidence="2" id="KW-0597">Phosphoprotein</keyword>
<reference evidence="11 12" key="1">
    <citation type="submission" date="2020-06" db="EMBL/GenBank/DDBJ databases">
        <title>Transcriptomic and genomic resources for Thalictrum thalictroides and T. hernandezii: Facilitating candidate gene discovery in an emerging model plant lineage.</title>
        <authorList>
            <person name="Arias T."/>
            <person name="Riano-Pachon D.M."/>
            <person name="Di Stilio V.S."/>
        </authorList>
    </citation>
    <scope>NUCLEOTIDE SEQUENCE [LARGE SCALE GENOMIC DNA]</scope>
    <source>
        <strain evidence="12">cv. WT478/WT964</strain>
        <tissue evidence="11">Leaves</tissue>
    </source>
</reference>
<gene>
    <name evidence="11" type="ORF">FRX31_024242</name>
</gene>
<evidence type="ECO:0000256" key="5">
    <source>
        <dbReference type="ARBA" id="ARBA00022741"/>
    </source>
</evidence>
<dbReference type="PANTHER" id="PTHR47984:SF31">
    <property type="entry name" value="OS03G0227900 PROTEIN"/>
    <property type="match status" value="1"/>
</dbReference>
<evidence type="ECO:0000256" key="1">
    <source>
        <dbReference type="ARBA" id="ARBA00004167"/>
    </source>
</evidence>
<dbReference type="Proteomes" id="UP000554482">
    <property type="component" value="Unassembled WGS sequence"/>
</dbReference>
<proteinExistence type="predicted"/>
<name>A0A7J6VN37_THATH</name>
<comment type="caution">
    <text evidence="11">The sequence shown here is derived from an EMBL/GenBank/DDBJ whole genome shotgun (WGS) entry which is preliminary data.</text>
</comment>
<protein>
    <submittedName>
        <fullName evidence="11">Kinase superfamily protein</fullName>
    </submittedName>
</protein>
<keyword evidence="8" id="KW-1133">Transmembrane helix</keyword>
<evidence type="ECO:0000256" key="9">
    <source>
        <dbReference type="ARBA" id="ARBA00023136"/>
    </source>
</evidence>
<keyword evidence="12" id="KW-1185">Reference proteome</keyword>
<evidence type="ECO:0000313" key="12">
    <source>
        <dbReference type="Proteomes" id="UP000554482"/>
    </source>
</evidence>
<evidence type="ECO:0000256" key="10">
    <source>
        <dbReference type="PROSITE-ProRule" id="PRU10141"/>
    </source>
</evidence>
<keyword evidence="7 10" id="KW-0067">ATP-binding</keyword>
<dbReference type="GO" id="GO:0016020">
    <property type="term" value="C:membrane"/>
    <property type="evidence" value="ECO:0007669"/>
    <property type="project" value="UniProtKB-SubCell"/>
</dbReference>
<feature type="binding site" evidence="10">
    <location>
        <position position="98"/>
    </location>
    <ligand>
        <name>ATP</name>
        <dbReference type="ChEBI" id="CHEBI:30616"/>
    </ligand>
</feature>
<dbReference type="GO" id="GO:0005524">
    <property type="term" value="F:ATP binding"/>
    <property type="evidence" value="ECO:0007669"/>
    <property type="project" value="UniProtKB-UniRule"/>
</dbReference>
<keyword evidence="5 10" id="KW-0547">Nucleotide-binding</keyword>
<dbReference type="InterPro" id="IPR052232">
    <property type="entry name" value="RLK_Ser/Thr-Kinase"/>
</dbReference>
<evidence type="ECO:0000256" key="2">
    <source>
        <dbReference type="ARBA" id="ARBA00022553"/>
    </source>
</evidence>
<evidence type="ECO:0000256" key="3">
    <source>
        <dbReference type="ARBA" id="ARBA00022679"/>
    </source>
</evidence>
<dbReference type="AlphaFoldDB" id="A0A7J6VN37"/>
<dbReference type="PANTHER" id="PTHR47984">
    <property type="entry name" value="OS01G0323000 PROTEIN"/>
    <property type="match status" value="1"/>
</dbReference>
<evidence type="ECO:0000256" key="6">
    <source>
        <dbReference type="ARBA" id="ARBA00022777"/>
    </source>
</evidence>
<dbReference type="EMBL" id="JABWDY010029752">
    <property type="protein sequence ID" value="KAF5186171.1"/>
    <property type="molecule type" value="Genomic_DNA"/>
</dbReference>
<dbReference type="InterPro" id="IPR011009">
    <property type="entry name" value="Kinase-like_dom_sf"/>
</dbReference>
<keyword evidence="4" id="KW-0812">Transmembrane</keyword>
<organism evidence="11 12">
    <name type="scientific">Thalictrum thalictroides</name>
    <name type="common">Rue-anemone</name>
    <name type="synonym">Anemone thalictroides</name>
    <dbReference type="NCBI Taxonomy" id="46969"/>
    <lineage>
        <taxon>Eukaryota</taxon>
        <taxon>Viridiplantae</taxon>
        <taxon>Streptophyta</taxon>
        <taxon>Embryophyta</taxon>
        <taxon>Tracheophyta</taxon>
        <taxon>Spermatophyta</taxon>
        <taxon>Magnoliopsida</taxon>
        <taxon>Ranunculales</taxon>
        <taxon>Ranunculaceae</taxon>
        <taxon>Thalictroideae</taxon>
        <taxon>Thalictrum</taxon>
    </lineage>
</organism>
<evidence type="ECO:0000313" key="11">
    <source>
        <dbReference type="EMBL" id="KAF5186171.1"/>
    </source>
</evidence>
<sequence>MAFTVSKDRNEKGFGCVNKDNVIYIGNGSTESTISADTKSTSSVVSSDTPNIGWGQRYTLKELEITTGGFLTENVVGEGGYGIVYKGILQENSVVAVKNLLTRKVERAFASREKDGAPETKLTSNFGENSNNVKGTNSSVKGFNFRNECIIS</sequence>
<evidence type="ECO:0000256" key="7">
    <source>
        <dbReference type="ARBA" id="ARBA00022840"/>
    </source>
</evidence>
<dbReference type="InterPro" id="IPR017441">
    <property type="entry name" value="Protein_kinase_ATP_BS"/>
</dbReference>
<dbReference type="PROSITE" id="PS00107">
    <property type="entry name" value="PROTEIN_KINASE_ATP"/>
    <property type="match status" value="1"/>
</dbReference>
<keyword evidence="6 11" id="KW-0418">Kinase</keyword>
<comment type="subcellular location">
    <subcellularLocation>
        <location evidence="1">Membrane</location>
        <topology evidence="1">Single-pass membrane protein</topology>
    </subcellularLocation>
</comment>